<proteinExistence type="predicted"/>
<gene>
    <name evidence="2" type="ORF">HERI1096_LOCUS14215</name>
</gene>
<organism evidence="2">
    <name type="scientific">Haptolina ericina</name>
    <dbReference type="NCBI Taxonomy" id="156174"/>
    <lineage>
        <taxon>Eukaryota</taxon>
        <taxon>Haptista</taxon>
        <taxon>Haptophyta</taxon>
        <taxon>Prymnesiophyceae</taxon>
        <taxon>Prymnesiales</taxon>
        <taxon>Prymnesiaceae</taxon>
        <taxon>Haptolina</taxon>
    </lineage>
</organism>
<evidence type="ECO:0000256" key="1">
    <source>
        <dbReference type="SAM" id="MobiDB-lite"/>
    </source>
</evidence>
<name>A0A7S3EZB1_9EUKA</name>
<sequence>MMRQRRDQDDSLPLPPQRSAPASIAGKVGQAGGAAEYKSATGQRLEQMKRFRALSGTELDAAAGVAPSQRGSKATPGLEAAMDDPRVMAALSAALNAPNRLAAEHYKGKNTSRR</sequence>
<reference evidence="2" key="1">
    <citation type="submission" date="2021-01" db="EMBL/GenBank/DDBJ databases">
        <authorList>
            <person name="Corre E."/>
            <person name="Pelletier E."/>
            <person name="Niang G."/>
            <person name="Scheremetjew M."/>
            <person name="Finn R."/>
            <person name="Kale V."/>
            <person name="Holt S."/>
            <person name="Cochrane G."/>
            <person name="Meng A."/>
            <person name="Brown T."/>
            <person name="Cohen L."/>
        </authorList>
    </citation>
    <scope>NUCLEOTIDE SEQUENCE</scope>
    <source>
        <strain evidence="2">CCMP281</strain>
    </source>
</reference>
<dbReference type="AlphaFoldDB" id="A0A7S3EZB1"/>
<dbReference type="EMBL" id="HBHX01025478">
    <property type="protein sequence ID" value="CAE0113555.1"/>
    <property type="molecule type" value="Transcribed_RNA"/>
</dbReference>
<accession>A0A7S3EZB1</accession>
<evidence type="ECO:0000313" key="2">
    <source>
        <dbReference type="EMBL" id="CAE0113555.1"/>
    </source>
</evidence>
<feature type="region of interest" description="Disordered" evidence="1">
    <location>
        <begin position="1"/>
        <end position="44"/>
    </location>
</feature>
<protein>
    <submittedName>
        <fullName evidence="2">Uncharacterized protein</fullName>
    </submittedName>
</protein>